<dbReference type="InterPro" id="IPR002933">
    <property type="entry name" value="Peptidase_M20"/>
</dbReference>
<sequence>MARNARLDEVLARLDQGLDAALDRLAAFLRIPSISTDPAHAGDVRAAAEWLRDELAGIGFDAAVRDTACHPMVVARSRPGGARPLLFYGHYDVQPVDPLSLWDRPPFDPRIEDTPAGRVIRARGASDDKGQLMTFVEAFRAWRDVHGALPSDLILLFEGEEESGSPSLRPFLHENAAELRASLAMICDTELFGGTRPAIVTQLRGLVGEEVVIRGADRDLHSGLFGGLAANPIMVLAQALAALKTGDGRITLPGFYDGVQDLPPDLRRDWESLGFDVGAMLGRVGLSHPVGEKDRMPVEMAWNRPTAEINGITGGYAGDGFKTVLPAEARAKVSFRLTGTQDPARIRAAFRDHVRSFLPPDCTAEFHEHGGSPASVMDTSDPAFAAARQALGEEWGQEAAFIGSGGSIPIAGDFKTILGMDSMLVGFARDDDRIHSPNEKYDLQSFAKGARSWARILAALR</sequence>
<evidence type="ECO:0000313" key="6">
    <source>
        <dbReference type="Proteomes" id="UP001595539"/>
    </source>
</evidence>
<keyword evidence="2" id="KW-0479">Metal-binding</keyword>
<dbReference type="Proteomes" id="UP001595539">
    <property type="component" value="Unassembled WGS sequence"/>
</dbReference>
<dbReference type="SUPFAM" id="SSF53187">
    <property type="entry name" value="Zn-dependent exopeptidases"/>
    <property type="match status" value="1"/>
</dbReference>
<gene>
    <name evidence="5" type="ORF">ACFOM8_10665</name>
</gene>
<dbReference type="Pfam" id="PF01546">
    <property type="entry name" value="Peptidase_M20"/>
    <property type="match status" value="1"/>
</dbReference>
<dbReference type="InterPro" id="IPR011650">
    <property type="entry name" value="Peptidase_M20_dimer"/>
</dbReference>
<dbReference type="Gene3D" id="3.40.630.10">
    <property type="entry name" value="Zn peptidases"/>
    <property type="match status" value="1"/>
</dbReference>
<protein>
    <submittedName>
        <fullName evidence="5">M20/M25/M40 family metallo-hydrolase</fullName>
    </submittedName>
</protein>
<evidence type="ECO:0000256" key="1">
    <source>
        <dbReference type="ARBA" id="ARBA00022670"/>
    </source>
</evidence>
<dbReference type="Gene3D" id="3.30.70.360">
    <property type="match status" value="1"/>
</dbReference>
<evidence type="ECO:0000256" key="3">
    <source>
        <dbReference type="ARBA" id="ARBA00022801"/>
    </source>
</evidence>
<organism evidence="5 6">
    <name type="scientific">Paracoccus angustae</name>
    <dbReference type="NCBI Taxonomy" id="1671480"/>
    <lineage>
        <taxon>Bacteria</taxon>
        <taxon>Pseudomonadati</taxon>
        <taxon>Pseudomonadota</taxon>
        <taxon>Alphaproteobacteria</taxon>
        <taxon>Rhodobacterales</taxon>
        <taxon>Paracoccaceae</taxon>
        <taxon>Paracoccus</taxon>
    </lineage>
</organism>
<keyword evidence="1" id="KW-0645">Protease</keyword>
<comment type="caution">
    <text evidence="5">The sequence shown here is derived from an EMBL/GenBank/DDBJ whole genome shotgun (WGS) entry which is preliminary data.</text>
</comment>
<dbReference type="EMBL" id="JBHRXY010000007">
    <property type="protein sequence ID" value="MFC3629906.1"/>
    <property type="molecule type" value="Genomic_DNA"/>
</dbReference>
<accession>A0ABV7U4L7</accession>
<dbReference type="NCBIfam" id="NF006579">
    <property type="entry name" value="PRK09104.1"/>
    <property type="match status" value="1"/>
</dbReference>
<dbReference type="PANTHER" id="PTHR43270:SF12">
    <property type="entry name" value="SUCCINYL-DIAMINOPIMELATE DESUCCINYLASE"/>
    <property type="match status" value="1"/>
</dbReference>
<dbReference type="PANTHER" id="PTHR43270">
    <property type="entry name" value="BETA-ALA-HIS DIPEPTIDASE"/>
    <property type="match status" value="1"/>
</dbReference>
<dbReference type="RefSeq" id="WP_377761342.1">
    <property type="nucleotide sequence ID" value="NZ_JBHRXY010000007.1"/>
</dbReference>
<keyword evidence="6" id="KW-1185">Reference proteome</keyword>
<feature type="domain" description="Peptidase M20 dimerisation" evidence="4">
    <location>
        <begin position="203"/>
        <end position="361"/>
    </location>
</feature>
<reference evidence="6" key="1">
    <citation type="journal article" date="2019" name="Int. J. Syst. Evol. Microbiol.">
        <title>The Global Catalogue of Microorganisms (GCM) 10K type strain sequencing project: providing services to taxonomists for standard genome sequencing and annotation.</title>
        <authorList>
            <consortium name="The Broad Institute Genomics Platform"/>
            <consortium name="The Broad Institute Genome Sequencing Center for Infectious Disease"/>
            <person name="Wu L."/>
            <person name="Ma J."/>
        </authorList>
    </citation>
    <scope>NUCLEOTIDE SEQUENCE [LARGE SCALE GENOMIC DNA]</scope>
    <source>
        <strain evidence="6">KCTC 42473</strain>
    </source>
</reference>
<dbReference type="InterPro" id="IPR051458">
    <property type="entry name" value="Cyt/Met_Dipeptidase"/>
</dbReference>
<name>A0ABV7U4L7_9RHOB</name>
<evidence type="ECO:0000313" key="5">
    <source>
        <dbReference type="EMBL" id="MFC3629906.1"/>
    </source>
</evidence>
<evidence type="ECO:0000256" key="2">
    <source>
        <dbReference type="ARBA" id="ARBA00022723"/>
    </source>
</evidence>
<proteinExistence type="predicted"/>
<dbReference type="Pfam" id="PF07687">
    <property type="entry name" value="M20_dimer"/>
    <property type="match status" value="1"/>
</dbReference>
<keyword evidence="3" id="KW-0378">Hydrolase</keyword>
<evidence type="ECO:0000259" key="4">
    <source>
        <dbReference type="Pfam" id="PF07687"/>
    </source>
</evidence>